<keyword evidence="7" id="KW-1185">Reference proteome</keyword>
<dbReference type="Proteomes" id="UP000265354">
    <property type="component" value="Unassembled WGS sequence"/>
</dbReference>
<evidence type="ECO:0000256" key="4">
    <source>
        <dbReference type="PIRSR" id="PIRSR006356-1"/>
    </source>
</evidence>
<dbReference type="KEGG" id="sspo:DDQ41_25795"/>
<organism evidence="6 8">
    <name type="scientific">Streptomyces spongiicola</name>
    <dbReference type="NCBI Taxonomy" id="1690221"/>
    <lineage>
        <taxon>Bacteria</taxon>
        <taxon>Bacillati</taxon>
        <taxon>Actinomycetota</taxon>
        <taxon>Actinomycetes</taxon>
        <taxon>Kitasatosporales</taxon>
        <taxon>Streptomycetaceae</taxon>
        <taxon>Streptomyces</taxon>
    </lineage>
</organism>
<dbReference type="GO" id="GO:0016990">
    <property type="term" value="F:arginine deiminase activity"/>
    <property type="evidence" value="ECO:0007669"/>
    <property type="project" value="UniProtKB-UniRule"/>
</dbReference>
<reference evidence="5 7" key="1">
    <citation type="submission" date="2018-05" db="EMBL/GenBank/DDBJ databases">
        <title>Complete genome sequence of the Type Strain of Streptomyces spongiicola HNM0071, the producer of staurosporine.</title>
        <authorList>
            <person name="Zhou S."/>
            <person name="Huang X."/>
        </authorList>
    </citation>
    <scope>NUCLEOTIDE SEQUENCE [LARGE SCALE GENOMIC DNA]</scope>
    <source>
        <strain evidence="5 7">HNM0071</strain>
    </source>
</reference>
<keyword evidence="2 3" id="KW-0378">Hydrolase</keyword>
<dbReference type="HAMAP" id="MF_00242">
    <property type="entry name" value="Arg_deiminase"/>
    <property type="match status" value="1"/>
</dbReference>
<comment type="catalytic activity">
    <reaction evidence="3">
        <text>L-arginine + H2O = L-citrulline + NH4(+)</text>
        <dbReference type="Rhea" id="RHEA:19597"/>
        <dbReference type="ChEBI" id="CHEBI:15377"/>
        <dbReference type="ChEBI" id="CHEBI:28938"/>
        <dbReference type="ChEBI" id="CHEBI:32682"/>
        <dbReference type="ChEBI" id="CHEBI:57743"/>
        <dbReference type="EC" id="3.5.3.6"/>
    </reaction>
</comment>
<dbReference type="SUPFAM" id="SSF55909">
    <property type="entry name" value="Pentein"/>
    <property type="match status" value="1"/>
</dbReference>
<dbReference type="PANTHER" id="PTHR47271">
    <property type="entry name" value="ARGININE DEIMINASE"/>
    <property type="match status" value="1"/>
</dbReference>
<proteinExistence type="inferred from homology"/>
<evidence type="ECO:0000256" key="1">
    <source>
        <dbReference type="ARBA" id="ARBA00010206"/>
    </source>
</evidence>
<evidence type="ECO:0000313" key="8">
    <source>
        <dbReference type="Proteomes" id="UP000265354"/>
    </source>
</evidence>
<dbReference type="InterPro" id="IPR003876">
    <property type="entry name" value="Arg_deiminase"/>
</dbReference>
<reference evidence="6 8" key="2">
    <citation type="submission" date="2018-07" db="EMBL/GenBank/DDBJ databases">
        <title>Whole Genome Shotgun Sequence of Streptomyces spongiicola strain 531S.</title>
        <authorList>
            <person name="Dohra H."/>
            <person name="Kodani S."/>
        </authorList>
    </citation>
    <scope>NUCLEOTIDE SEQUENCE [LARGE SCALE GENOMIC DNA]</scope>
    <source>
        <strain evidence="6 8">531S</strain>
    </source>
</reference>
<comment type="subcellular location">
    <subcellularLocation>
        <location evidence="3">Cytoplasm</location>
    </subcellularLocation>
</comment>
<accession>A0A2S1Z655</accession>
<sequence length="416" mass="46267">MGFHVDSETGLLRRVILHRPDLELKRLTPSNKDALLFDDLLWVRRARQEHDGFADVLRDRGVAVHLFGDLLRESLEIPAARELVLDRVFDEKEYGPLATDHLRAAFDDMDTRALTEALIGGVTKREFLAGHSEPSSVRFHVMDLDDFLLGPLPNHIFTRDTSAWIYDGVSINAMRWPARRRETVHFEAIYKHHPLFTGPEAGEFHHWSEGQDDYPSTIEGGDVLVIGNGAVLIGMSERTTPQAVEMLARGLFAAGSARTIVALDMPKRRAFMHLDTVMTMVDHDTFTQYAGLGMLRSYTIEPAAGDRAVSLRVTDHPPEHMHSAIAAALGLKDIRVLTATQDVHSAEREQWDDGCNVLAVEPGVVVAYDRNVTTNTHLRKQGIEVIEIPGSELGRGRGGPRCMSCPVERGAVQPPS</sequence>
<evidence type="ECO:0000313" key="6">
    <source>
        <dbReference type="EMBL" id="GBP98796.1"/>
    </source>
</evidence>
<dbReference type="GO" id="GO:0019546">
    <property type="term" value="P:L-arginine deiminase pathway"/>
    <property type="evidence" value="ECO:0007669"/>
    <property type="project" value="TreeGrafter"/>
</dbReference>
<dbReference type="GO" id="GO:0005737">
    <property type="term" value="C:cytoplasm"/>
    <property type="evidence" value="ECO:0007669"/>
    <property type="project" value="UniProtKB-SubCell"/>
</dbReference>
<dbReference type="EC" id="3.5.3.6" evidence="3"/>
<keyword evidence="3" id="KW-0963">Cytoplasm</keyword>
<gene>
    <name evidence="3" type="primary">arcA</name>
    <name evidence="5" type="ORF">DDQ41_25795</name>
    <name evidence="6" type="ORF">SSP531S_01890</name>
</gene>
<evidence type="ECO:0000313" key="5">
    <source>
        <dbReference type="EMBL" id="AWK11763.1"/>
    </source>
</evidence>
<keyword evidence="3" id="KW-0056">Arginine metabolism</keyword>
<dbReference type="OrthoDB" id="9807502at2"/>
<evidence type="ECO:0000256" key="3">
    <source>
        <dbReference type="HAMAP-Rule" id="MF_00242"/>
    </source>
</evidence>
<dbReference type="Pfam" id="PF02274">
    <property type="entry name" value="ADI"/>
    <property type="match status" value="1"/>
</dbReference>
<comment type="pathway">
    <text evidence="3">Amino-acid degradation; L-arginine degradation via ADI pathway; carbamoyl phosphate from L-arginine: step 1/2.</text>
</comment>
<dbReference type="NCBIfam" id="NF002381">
    <property type="entry name" value="PRK01388.1"/>
    <property type="match status" value="1"/>
</dbReference>
<dbReference type="EMBL" id="BGZL01000001">
    <property type="protein sequence ID" value="GBP98796.1"/>
    <property type="molecule type" value="Genomic_DNA"/>
</dbReference>
<dbReference type="EMBL" id="CP029254">
    <property type="protein sequence ID" value="AWK11763.1"/>
    <property type="molecule type" value="Genomic_DNA"/>
</dbReference>
<protein>
    <recommendedName>
        <fullName evidence="3">Arginine deiminase</fullName>
        <shortName evidence="3">ADI</shortName>
        <ecNumber evidence="3">3.5.3.6</ecNumber>
    </recommendedName>
    <alternativeName>
        <fullName evidence="3">Arginine dihydrolase</fullName>
        <shortName evidence="3">AD</shortName>
    </alternativeName>
</protein>
<feature type="active site" description="Amidino-cysteine intermediate" evidence="3 4">
    <location>
        <position position="402"/>
    </location>
</feature>
<dbReference type="UniPathway" id="UPA00254">
    <property type="reaction ID" value="UER00364"/>
</dbReference>
<dbReference type="PIRSF" id="PIRSF006356">
    <property type="entry name" value="Arg_deiminase"/>
    <property type="match status" value="1"/>
</dbReference>
<dbReference type="AlphaFoldDB" id="A0A2S1Z655"/>
<dbReference type="Proteomes" id="UP000245051">
    <property type="component" value="Chromosome"/>
</dbReference>
<name>A0A2S1Z655_9ACTN</name>
<comment type="similarity">
    <text evidence="1 3">Belongs to the arginine deiminase family.</text>
</comment>
<dbReference type="PRINTS" id="PR01466">
    <property type="entry name" value="ARGDEIMINASE"/>
</dbReference>
<dbReference type="Gene3D" id="3.75.10.10">
    <property type="entry name" value="L-arginine/glycine Amidinotransferase, Chain A"/>
    <property type="match status" value="1"/>
</dbReference>
<dbReference type="Gene3D" id="1.10.3930.10">
    <property type="entry name" value="Arginine deiminase"/>
    <property type="match status" value="1"/>
</dbReference>
<dbReference type="RefSeq" id="WP_109296600.1">
    <property type="nucleotide sequence ID" value="NZ_BGZL01000001.1"/>
</dbReference>
<evidence type="ECO:0000256" key="2">
    <source>
        <dbReference type="ARBA" id="ARBA00022801"/>
    </source>
</evidence>
<evidence type="ECO:0000313" key="7">
    <source>
        <dbReference type="Proteomes" id="UP000245051"/>
    </source>
</evidence>
<dbReference type="PANTHER" id="PTHR47271:SF2">
    <property type="entry name" value="ARGININE DEIMINASE"/>
    <property type="match status" value="1"/>
</dbReference>